<reference evidence="1" key="1">
    <citation type="submission" date="2024-03" db="EMBL/GenBank/DDBJ databases">
        <title>Whole genome sequecning of epiphytes from Marcgravia umbellata leaves.</title>
        <authorList>
            <person name="Kumar G."/>
            <person name="Savka M.A."/>
        </authorList>
    </citation>
    <scope>NUCLEOTIDE SEQUENCE</scope>
    <source>
        <strain evidence="1">RIT_BL5</strain>
    </source>
</reference>
<organism evidence="1 2">
    <name type="scientific">Saccharibacillus sacchari</name>
    <dbReference type="NCBI Taxonomy" id="456493"/>
    <lineage>
        <taxon>Bacteria</taxon>
        <taxon>Bacillati</taxon>
        <taxon>Bacillota</taxon>
        <taxon>Bacilli</taxon>
        <taxon>Bacillales</taxon>
        <taxon>Paenibacillaceae</taxon>
        <taxon>Saccharibacillus</taxon>
    </lineage>
</organism>
<sequence>IKKIDKRKKRAKISLEFSGKQILVDVGIKILSKSE</sequence>
<accession>A0ACC6PED0</accession>
<evidence type="ECO:0000313" key="2">
    <source>
        <dbReference type="Proteomes" id="UP001380953"/>
    </source>
</evidence>
<name>A0ACC6PED0_9BACL</name>
<keyword evidence="2" id="KW-1185">Reference proteome</keyword>
<protein>
    <submittedName>
        <fullName evidence="1">Transcription antiterminator</fullName>
    </submittedName>
</protein>
<comment type="caution">
    <text evidence="1">The sequence shown here is derived from an EMBL/GenBank/DDBJ whole genome shotgun (WGS) entry which is preliminary data.</text>
</comment>
<proteinExistence type="predicted"/>
<feature type="non-terminal residue" evidence="1">
    <location>
        <position position="1"/>
    </location>
</feature>
<gene>
    <name evidence="1" type="ORF">WKI47_15555</name>
</gene>
<evidence type="ECO:0000313" key="1">
    <source>
        <dbReference type="EMBL" id="MEJ8305323.1"/>
    </source>
</evidence>
<dbReference type="Proteomes" id="UP001380953">
    <property type="component" value="Unassembled WGS sequence"/>
</dbReference>
<dbReference type="EMBL" id="JBBKAR010000042">
    <property type="protein sequence ID" value="MEJ8305323.1"/>
    <property type="molecule type" value="Genomic_DNA"/>
</dbReference>